<dbReference type="KEGG" id="pchi:PC41400_09300"/>
<dbReference type="Gene3D" id="3.50.50.60">
    <property type="entry name" value="FAD/NAD(P)-binding domain"/>
    <property type="match status" value="1"/>
</dbReference>
<dbReference type="RefSeq" id="WP_042231023.1">
    <property type="nucleotide sequence ID" value="NZ_CP026520.1"/>
</dbReference>
<name>A0A410WU48_9BACL</name>
<evidence type="ECO:0000313" key="6">
    <source>
        <dbReference type="EMBL" id="MCY9594979.1"/>
    </source>
</evidence>
<accession>A0A410WU48</accession>
<dbReference type="InterPro" id="IPR036188">
    <property type="entry name" value="FAD/NAD-bd_sf"/>
</dbReference>
<keyword evidence="3" id="KW-0274">FAD</keyword>
<comment type="cofactor">
    <cofactor evidence="1">
        <name>FAD</name>
        <dbReference type="ChEBI" id="CHEBI:57692"/>
    </cofactor>
</comment>
<organism evidence="7 8">
    <name type="scientific">Paenibacillus chitinolyticus</name>
    <dbReference type="NCBI Taxonomy" id="79263"/>
    <lineage>
        <taxon>Bacteria</taxon>
        <taxon>Bacillati</taxon>
        <taxon>Bacillota</taxon>
        <taxon>Bacilli</taxon>
        <taxon>Bacillales</taxon>
        <taxon>Paenibacillaceae</taxon>
        <taxon>Paenibacillus</taxon>
    </lineage>
</organism>
<dbReference type="EC" id="1.5.3.2" evidence="6"/>
<evidence type="ECO:0000256" key="2">
    <source>
        <dbReference type="ARBA" id="ARBA00022630"/>
    </source>
</evidence>
<evidence type="ECO:0000313" key="8">
    <source>
        <dbReference type="Proteomes" id="UP000288943"/>
    </source>
</evidence>
<keyword evidence="2" id="KW-0285">Flavoprotein</keyword>
<dbReference type="InterPro" id="IPR045170">
    <property type="entry name" value="MTOX"/>
</dbReference>
<dbReference type="GO" id="GO:0008115">
    <property type="term" value="F:sarcosine oxidase activity"/>
    <property type="evidence" value="ECO:0007669"/>
    <property type="project" value="TreeGrafter"/>
</dbReference>
<dbReference type="Pfam" id="PF01266">
    <property type="entry name" value="DAO"/>
    <property type="match status" value="1"/>
</dbReference>
<gene>
    <name evidence="6" type="primary">solA</name>
    <name evidence="6" type="ORF">M5X16_04210</name>
    <name evidence="7" type="ORF">PC41400_09300</name>
</gene>
<dbReference type="Proteomes" id="UP001527202">
    <property type="component" value="Unassembled WGS sequence"/>
</dbReference>
<feature type="domain" description="FAD dependent oxidoreductase" evidence="5">
    <location>
        <begin position="8"/>
        <end position="357"/>
    </location>
</feature>
<evidence type="ECO:0000259" key="5">
    <source>
        <dbReference type="Pfam" id="PF01266"/>
    </source>
</evidence>
<dbReference type="Gene3D" id="3.30.9.10">
    <property type="entry name" value="D-Amino Acid Oxidase, subunit A, domain 2"/>
    <property type="match status" value="1"/>
</dbReference>
<dbReference type="OrthoDB" id="9794226at2"/>
<evidence type="ECO:0000256" key="4">
    <source>
        <dbReference type="ARBA" id="ARBA00023002"/>
    </source>
</evidence>
<dbReference type="GO" id="GO:0050131">
    <property type="term" value="F:N-methyl-L-amino-acid oxidase activity"/>
    <property type="evidence" value="ECO:0007669"/>
    <property type="project" value="UniProtKB-EC"/>
</dbReference>
<evidence type="ECO:0000313" key="9">
    <source>
        <dbReference type="Proteomes" id="UP001527202"/>
    </source>
</evidence>
<keyword evidence="4 6" id="KW-0560">Oxidoreductase</keyword>
<dbReference type="PANTHER" id="PTHR10961:SF7">
    <property type="entry name" value="FAD DEPENDENT OXIDOREDUCTASE DOMAIN-CONTAINING PROTEIN"/>
    <property type="match status" value="1"/>
</dbReference>
<dbReference type="GO" id="GO:0050660">
    <property type="term" value="F:flavin adenine dinucleotide binding"/>
    <property type="evidence" value="ECO:0007669"/>
    <property type="project" value="InterPro"/>
</dbReference>
<reference evidence="6 9" key="2">
    <citation type="submission" date="2022-05" db="EMBL/GenBank/DDBJ databases">
        <title>Genome Sequencing of Bee-Associated Microbes.</title>
        <authorList>
            <person name="Dunlap C."/>
        </authorList>
    </citation>
    <scope>NUCLEOTIDE SEQUENCE [LARGE SCALE GENOMIC DNA]</scope>
    <source>
        <strain evidence="6 9">NRRL B-23120</strain>
    </source>
</reference>
<dbReference type="SUPFAM" id="SSF51905">
    <property type="entry name" value="FAD/NAD(P)-binding domain"/>
    <property type="match status" value="1"/>
</dbReference>
<dbReference type="PANTHER" id="PTHR10961">
    <property type="entry name" value="PEROXISOMAL SARCOSINE OXIDASE"/>
    <property type="match status" value="1"/>
</dbReference>
<dbReference type="GO" id="GO:0005829">
    <property type="term" value="C:cytosol"/>
    <property type="evidence" value="ECO:0007669"/>
    <property type="project" value="TreeGrafter"/>
</dbReference>
<protein>
    <submittedName>
        <fullName evidence="7">N-methyl-L-tryptophan oxidase</fullName>
        <ecNumber evidence="6">1.5.3.2</ecNumber>
    </submittedName>
</protein>
<evidence type="ECO:0000313" key="7">
    <source>
        <dbReference type="EMBL" id="QAV17850.1"/>
    </source>
</evidence>
<sequence length="386" mass="41680">MNGGMTYDVIVVGAGSMGMSAGYHLAKQGVRTLLIDSFNPPHGEGSHHGEPRLIRHAYSGGPAYITMALRAQELWEELQAETGTELMVPSGVINIAGADAFRTRAEDARKLGVSVELLDAAEIGRRWPGFELPEHFAGMYEPDAGYLFSEKCVAAYRRLAEEAGARLLTDTPVRQLNAREGGVAVHTDRGVYYAQQAILATGAWFRTLEPFVKLPVRAVRKAVGWFQPKQPLFGAGRFPGFTIGGGDGGYYGFPDIGGAGVKIGRHDTGVEWTAGEALEPFGRYEEDEGDLRRALEAYMPQAAGPLNRGAVCKYELSPDEQFMIDRHPVHPSVLLAGGFSGHGFKFSSVVGEILADLMLYGRTPFDIGPFALTRFTQGSPGPMVSG</sequence>
<dbReference type="EMBL" id="CP026520">
    <property type="protein sequence ID" value="QAV17850.1"/>
    <property type="molecule type" value="Genomic_DNA"/>
</dbReference>
<dbReference type="InterPro" id="IPR006076">
    <property type="entry name" value="FAD-dep_OxRdtase"/>
</dbReference>
<reference evidence="7 8" key="1">
    <citation type="submission" date="2018-01" db="EMBL/GenBank/DDBJ databases">
        <title>The whole genome sequencing and assembly of Paenibacillus chitinolyticus KCCM 41400 strain.</title>
        <authorList>
            <person name="Kim J.-Y."/>
            <person name="Park M.-K."/>
            <person name="Lee Y.-J."/>
            <person name="Yi H."/>
            <person name="Bahn Y.-S."/>
            <person name="Kim J.F."/>
            <person name="Lee D.-W."/>
        </authorList>
    </citation>
    <scope>NUCLEOTIDE SEQUENCE [LARGE SCALE GENOMIC DNA]</scope>
    <source>
        <strain evidence="7 8">KCCM 41400</strain>
    </source>
</reference>
<dbReference type="SUPFAM" id="SSF54373">
    <property type="entry name" value="FAD-linked reductases, C-terminal domain"/>
    <property type="match status" value="1"/>
</dbReference>
<keyword evidence="9" id="KW-1185">Reference proteome</keyword>
<evidence type="ECO:0000256" key="3">
    <source>
        <dbReference type="ARBA" id="ARBA00022827"/>
    </source>
</evidence>
<evidence type="ECO:0000256" key="1">
    <source>
        <dbReference type="ARBA" id="ARBA00001974"/>
    </source>
</evidence>
<dbReference type="EMBL" id="JAMDMJ010000004">
    <property type="protein sequence ID" value="MCY9594979.1"/>
    <property type="molecule type" value="Genomic_DNA"/>
</dbReference>
<dbReference type="Proteomes" id="UP000288943">
    <property type="component" value="Chromosome"/>
</dbReference>
<dbReference type="NCBIfam" id="NF008425">
    <property type="entry name" value="PRK11259.1"/>
    <property type="match status" value="1"/>
</dbReference>
<dbReference type="GeneID" id="95375001"/>
<proteinExistence type="predicted"/>
<dbReference type="AlphaFoldDB" id="A0A410WU48"/>